<accession>A0A4Y2D7A9</accession>
<organism evidence="1 2">
    <name type="scientific">Araneus ventricosus</name>
    <name type="common">Orbweaver spider</name>
    <name type="synonym">Epeira ventricosa</name>
    <dbReference type="NCBI Taxonomy" id="182803"/>
    <lineage>
        <taxon>Eukaryota</taxon>
        <taxon>Metazoa</taxon>
        <taxon>Ecdysozoa</taxon>
        <taxon>Arthropoda</taxon>
        <taxon>Chelicerata</taxon>
        <taxon>Arachnida</taxon>
        <taxon>Araneae</taxon>
        <taxon>Araneomorphae</taxon>
        <taxon>Entelegynae</taxon>
        <taxon>Araneoidea</taxon>
        <taxon>Araneidae</taxon>
        <taxon>Araneus</taxon>
    </lineage>
</organism>
<reference evidence="1 2" key="1">
    <citation type="journal article" date="2019" name="Sci. Rep.">
        <title>Orb-weaving spider Araneus ventricosus genome elucidates the spidroin gene catalogue.</title>
        <authorList>
            <person name="Kono N."/>
            <person name="Nakamura H."/>
            <person name="Ohtoshi R."/>
            <person name="Moran D.A.P."/>
            <person name="Shinohara A."/>
            <person name="Yoshida Y."/>
            <person name="Fujiwara M."/>
            <person name="Mori M."/>
            <person name="Tomita M."/>
            <person name="Arakawa K."/>
        </authorList>
    </citation>
    <scope>NUCLEOTIDE SEQUENCE [LARGE SCALE GENOMIC DNA]</scope>
</reference>
<dbReference type="Proteomes" id="UP000499080">
    <property type="component" value="Unassembled WGS sequence"/>
</dbReference>
<protein>
    <submittedName>
        <fullName evidence="1">Uncharacterized protein</fullName>
    </submittedName>
</protein>
<comment type="caution">
    <text evidence="1">The sequence shown here is derived from an EMBL/GenBank/DDBJ whole genome shotgun (WGS) entry which is preliminary data.</text>
</comment>
<dbReference type="AlphaFoldDB" id="A0A4Y2D7A9"/>
<keyword evidence="2" id="KW-1185">Reference proteome</keyword>
<sequence>MLLLEEFHFETTRGLFWNGPRNFEPRSDDEDDTVDICEDGYICEKFKKSICFKYLLKDHCIPYICGIKTRQSQCSPAKISSGDTEEAEETVVATSHIKRYVNDPLLCKNTNFLPHHDCGIARCHIISQKKAWLVLRGFVPPNKKDACVTSNFSPREG</sequence>
<name>A0A4Y2D7A9_ARAVE</name>
<evidence type="ECO:0000313" key="1">
    <source>
        <dbReference type="EMBL" id="GBM12620.1"/>
    </source>
</evidence>
<proteinExistence type="predicted"/>
<dbReference type="EMBL" id="BGPR01000316">
    <property type="protein sequence ID" value="GBM12620.1"/>
    <property type="molecule type" value="Genomic_DNA"/>
</dbReference>
<evidence type="ECO:0000313" key="2">
    <source>
        <dbReference type="Proteomes" id="UP000499080"/>
    </source>
</evidence>
<gene>
    <name evidence="1" type="ORF">AVEN_146797_1</name>
</gene>